<dbReference type="UniPathway" id="UPA00142">
    <property type="reaction ID" value="UER00210"/>
</dbReference>
<dbReference type="Pfam" id="PF02955">
    <property type="entry name" value="GSH-S_ATP"/>
    <property type="match status" value="1"/>
</dbReference>
<evidence type="ECO:0000259" key="11">
    <source>
        <dbReference type="PROSITE" id="PS50975"/>
    </source>
</evidence>
<proteinExistence type="inferred from homology"/>
<dbReference type="Gene3D" id="3.30.470.20">
    <property type="entry name" value="ATP-grasp fold, B domain"/>
    <property type="match status" value="1"/>
</dbReference>
<keyword evidence="7 10" id="KW-0067">ATP-binding</keyword>
<comment type="pathway">
    <text evidence="10">Sulfur metabolism; glutathione biosynthesis; glutathione from L-cysteine and L-glutamate: step 2/2.</text>
</comment>
<evidence type="ECO:0000256" key="4">
    <source>
        <dbReference type="ARBA" id="ARBA00022684"/>
    </source>
</evidence>
<evidence type="ECO:0000256" key="5">
    <source>
        <dbReference type="ARBA" id="ARBA00022723"/>
    </source>
</evidence>
<dbReference type="InterPro" id="IPR013815">
    <property type="entry name" value="ATP_grasp_subdomain_1"/>
</dbReference>
<dbReference type="PROSITE" id="PS50975">
    <property type="entry name" value="ATP_GRASP"/>
    <property type="match status" value="1"/>
</dbReference>
<dbReference type="Gene3D" id="3.40.50.20">
    <property type="match status" value="1"/>
</dbReference>
<dbReference type="RefSeq" id="WP_092342322.1">
    <property type="nucleotide sequence ID" value="NZ_FLSL01000106.1"/>
</dbReference>
<comment type="cofactor">
    <cofactor evidence="2">
        <name>Mg(2+)</name>
        <dbReference type="ChEBI" id="CHEBI:18420"/>
    </cofactor>
</comment>
<feature type="domain" description="ATP-grasp" evidence="11">
    <location>
        <begin position="122"/>
        <end position="310"/>
    </location>
</feature>
<protein>
    <recommendedName>
        <fullName evidence="10">Glutathione synthetase</fullName>
        <ecNumber evidence="10">6.3.2.3</ecNumber>
    </recommendedName>
    <alternativeName>
        <fullName evidence="10">GSH synthetase</fullName>
        <shortName evidence="10">GSH-S</shortName>
        <shortName evidence="10">GSHase</shortName>
    </alternativeName>
    <alternativeName>
        <fullName evidence="10">Glutathione synthase</fullName>
    </alternativeName>
</protein>
<keyword evidence="6 10" id="KW-0547">Nucleotide-binding</keyword>
<dbReference type="PANTHER" id="PTHR21621">
    <property type="entry name" value="RIBOSOMAL PROTEIN S6 MODIFICATION PROTEIN"/>
    <property type="match status" value="1"/>
</dbReference>
<evidence type="ECO:0000256" key="6">
    <source>
        <dbReference type="ARBA" id="ARBA00022741"/>
    </source>
</evidence>
<dbReference type="GO" id="GO:0005737">
    <property type="term" value="C:cytoplasm"/>
    <property type="evidence" value="ECO:0007669"/>
    <property type="project" value="TreeGrafter"/>
</dbReference>
<dbReference type="InterPro" id="IPR011761">
    <property type="entry name" value="ATP-grasp"/>
</dbReference>
<dbReference type="HAMAP" id="MF_00162">
    <property type="entry name" value="GSH_S"/>
    <property type="match status" value="1"/>
</dbReference>
<evidence type="ECO:0000313" key="13">
    <source>
        <dbReference type="Proteomes" id="UP000198651"/>
    </source>
</evidence>
<dbReference type="NCBIfam" id="NF003573">
    <property type="entry name" value="PRK05246.1"/>
    <property type="match status" value="1"/>
</dbReference>
<keyword evidence="3 10" id="KW-0436">Ligase</keyword>
<comment type="similarity">
    <text evidence="10">Belongs to the prokaryotic GSH synthase family.</text>
</comment>
<evidence type="ECO:0000256" key="9">
    <source>
        <dbReference type="ARBA" id="ARBA00023211"/>
    </source>
</evidence>
<evidence type="ECO:0000256" key="8">
    <source>
        <dbReference type="ARBA" id="ARBA00022842"/>
    </source>
</evidence>
<organism evidence="12 13">
    <name type="scientific">Candidatus Ichthyocystis hellenicum</name>
    <dbReference type="NCBI Taxonomy" id="1561003"/>
    <lineage>
        <taxon>Bacteria</taxon>
        <taxon>Pseudomonadati</taxon>
        <taxon>Pseudomonadota</taxon>
        <taxon>Betaproteobacteria</taxon>
        <taxon>Burkholderiales</taxon>
        <taxon>Candidatus Ichthyocystis</taxon>
    </lineage>
</organism>
<dbReference type="SUPFAM" id="SSF52440">
    <property type="entry name" value="PreATP-grasp domain"/>
    <property type="match status" value="1"/>
</dbReference>
<name>A0A0S4M0S7_9BURK</name>
<keyword evidence="4 10" id="KW-0317">Glutathione biosynthesis</keyword>
<dbReference type="SUPFAM" id="SSF56059">
    <property type="entry name" value="Glutathione synthetase ATP-binding domain-like"/>
    <property type="match status" value="1"/>
</dbReference>
<dbReference type="OrthoDB" id="9785415at2"/>
<dbReference type="EC" id="6.3.2.3" evidence="10"/>
<dbReference type="Proteomes" id="UP000198651">
    <property type="component" value="Chromosome I"/>
</dbReference>
<dbReference type="STRING" id="1561003.Ark11_0554"/>
<evidence type="ECO:0000256" key="7">
    <source>
        <dbReference type="ARBA" id="ARBA00022840"/>
    </source>
</evidence>
<dbReference type="Gene3D" id="3.30.1490.20">
    <property type="entry name" value="ATP-grasp fold, A domain"/>
    <property type="match status" value="1"/>
</dbReference>
<dbReference type="PANTHER" id="PTHR21621:SF4">
    <property type="entry name" value="GLUTATHIONE SYNTHETASE"/>
    <property type="match status" value="1"/>
</dbReference>
<evidence type="ECO:0000256" key="3">
    <source>
        <dbReference type="ARBA" id="ARBA00022598"/>
    </source>
</evidence>
<dbReference type="InterPro" id="IPR016185">
    <property type="entry name" value="PreATP-grasp_dom_sf"/>
</dbReference>
<evidence type="ECO:0000256" key="10">
    <source>
        <dbReference type="HAMAP-Rule" id="MF_00162"/>
    </source>
</evidence>
<dbReference type="GO" id="GO:0004363">
    <property type="term" value="F:glutathione synthase activity"/>
    <property type="evidence" value="ECO:0007669"/>
    <property type="project" value="UniProtKB-UniRule"/>
</dbReference>
<dbReference type="GO" id="GO:0046872">
    <property type="term" value="F:metal ion binding"/>
    <property type="evidence" value="ECO:0007669"/>
    <property type="project" value="UniProtKB-KW"/>
</dbReference>
<gene>
    <name evidence="10 12" type="primary">gshB</name>
    <name evidence="12" type="ORF">Ark11_0554</name>
</gene>
<evidence type="ECO:0000256" key="2">
    <source>
        <dbReference type="ARBA" id="ARBA00001946"/>
    </source>
</evidence>
<dbReference type="EMBL" id="LN906597">
    <property type="protein sequence ID" value="CUT17399.1"/>
    <property type="molecule type" value="Genomic_DNA"/>
</dbReference>
<keyword evidence="8" id="KW-0460">Magnesium</keyword>
<dbReference type="InterPro" id="IPR004218">
    <property type="entry name" value="GSHS_ATP-bd"/>
</dbReference>
<sequence length="310" mass="35376">MNLLFIIDPTERLIFDRDTSLFIMRQAFKNGHSVSFCQIEDISFVDNELLTVCRQISAFEPARIVSMSSEVLLRKFDQIFVRKEPPFDQNYLNLTVLLQLLQNKSKVAVHNDPEHLQKINEKMSIFYFPEDIAPTIVSSNRQQLYNFSLHHNVTVAKKLNGMGGDAVFVIREDDKNKVLLLDTLTKHFTEKIMLQKFLPQINDVGDTRVIVVRGEVIPFGLKRLPQKNDFRSNIAAGGIGQVKPLSEKEKKIGEKVSGFFAKKPLVMIGLDIIDGYLNEINITCPSCLKQIEEGTDFTLNLADKFIQKQT</sequence>
<accession>A0A0S4M0S7</accession>
<dbReference type="Pfam" id="PF02951">
    <property type="entry name" value="GSH-S_N"/>
    <property type="match status" value="1"/>
</dbReference>
<evidence type="ECO:0000256" key="1">
    <source>
        <dbReference type="ARBA" id="ARBA00001936"/>
    </source>
</evidence>
<dbReference type="InterPro" id="IPR004215">
    <property type="entry name" value="GSHS_N"/>
</dbReference>
<dbReference type="GO" id="GO:0005524">
    <property type="term" value="F:ATP binding"/>
    <property type="evidence" value="ECO:0007669"/>
    <property type="project" value="UniProtKB-UniRule"/>
</dbReference>
<dbReference type="InterPro" id="IPR006284">
    <property type="entry name" value="Glut_synth_pro"/>
</dbReference>
<comment type="cofactor">
    <cofactor evidence="1">
        <name>Mn(2+)</name>
        <dbReference type="ChEBI" id="CHEBI:29035"/>
    </cofactor>
</comment>
<comment type="catalytic activity">
    <reaction evidence="10">
        <text>gamma-L-glutamyl-L-cysteine + glycine + ATP = glutathione + ADP + phosphate + H(+)</text>
        <dbReference type="Rhea" id="RHEA:13557"/>
        <dbReference type="ChEBI" id="CHEBI:15378"/>
        <dbReference type="ChEBI" id="CHEBI:30616"/>
        <dbReference type="ChEBI" id="CHEBI:43474"/>
        <dbReference type="ChEBI" id="CHEBI:57305"/>
        <dbReference type="ChEBI" id="CHEBI:57925"/>
        <dbReference type="ChEBI" id="CHEBI:58173"/>
        <dbReference type="ChEBI" id="CHEBI:456216"/>
        <dbReference type="EC" id="6.3.2.3"/>
    </reaction>
</comment>
<dbReference type="AlphaFoldDB" id="A0A0S4M0S7"/>
<keyword evidence="13" id="KW-1185">Reference proteome</keyword>
<keyword evidence="9" id="KW-0464">Manganese</keyword>
<evidence type="ECO:0000313" key="12">
    <source>
        <dbReference type="EMBL" id="CUT17399.1"/>
    </source>
</evidence>
<keyword evidence="5" id="KW-0479">Metal-binding</keyword>
<reference evidence="13" key="1">
    <citation type="submission" date="2015-11" db="EMBL/GenBank/DDBJ databases">
        <authorList>
            <person name="Seth-Smith H.M.B."/>
        </authorList>
    </citation>
    <scope>NUCLEOTIDE SEQUENCE [LARGE SCALE GENOMIC DNA]</scope>
    <source>
        <strain evidence="13">2013Ark11</strain>
    </source>
</reference>